<dbReference type="Proteomes" id="UP000267469">
    <property type="component" value="Unassembled WGS sequence"/>
</dbReference>
<protein>
    <submittedName>
        <fullName evidence="2">Uncharacterized protein</fullName>
    </submittedName>
</protein>
<evidence type="ECO:0000256" key="1">
    <source>
        <dbReference type="SAM" id="Phobius"/>
    </source>
</evidence>
<keyword evidence="1" id="KW-0812">Transmembrane</keyword>
<dbReference type="EMBL" id="RJTM01000003">
    <property type="protein sequence ID" value="RNL94601.1"/>
    <property type="molecule type" value="Genomic_DNA"/>
</dbReference>
<evidence type="ECO:0000313" key="2">
    <source>
        <dbReference type="EMBL" id="RNL94601.1"/>
    </source>
</evidence>
<reference evidence="2 3" key="1">
    <citation type="submission" date="2018-10" db="EMBL/GenBank/DDBJ databases">
        <title>Sinomicrobium pectinilyticum sp. nov., a pectinase-producing bacterium isolated from alkaline and saline soil, and emended description of the genus Sinomicrobium.</title>
        <authorList>
            <person name="Cheng B."/>
            <person name="Li C."/>
            <person name="Lai Q."/>
            <person name="Du M."/>
            <person name="Shao Z."/>
            <person name="Xu P."/>
            <person name="Yang C."/>
        </authorList>
    </citation>
    <scope>NUCLEOTIDE SEQUENCE [LARGE SCALE GENOMIC DNA]</scope>
    <source>
        <strain evidence="2 3">5DNS001</strain>
    </source>
</reference>
<keyword evidence="1" id="KW-0472">Membrane</keyword>
<keyword evidence="1" id="KW-1133">Transmembrane helix</keyword>
<keyword evidence="3" id="KW-1185">Reference proteome</keyword>
<dbReference type="RefSeq" id="WP_123214218.1">
    <property type="nucleotide sequence ID" value="NZ_RJTM01000003.1"/>
</dbReference>
<sequence length="229" mass="25800">MLILFRKIDIAHITATSLENPASPGIPMILALYRTEVKTAFYKTSHKKVLPEYREVPSGKRIPKGKWTGEMKIFAGEQLKQQPRQKTRFKITIAGWIFLLLCVATLGLIVFDRPAGNRQVVFNNLGEQVRSGDIYFGRFQQMTPGGLPVRDGYAWFKVTDVKADTVMIVLGKETTGDHNVPAEELSGTVFSDSIYKTTIREQKGYTIDFRTRNSEMMFVAGKKKTSSGK</sequence>
<name>A0A3N0F3E7_SINP1</name>
<dbReference type="OrthoDB" id="1377971at2"/>
<evidence type="ECO:0000313" key="3">
    <source>
        <dbReference type="Proteomes" id="UP000267469"/>
    </source>
</evidence>
<comment type="caution">
    <text evidence="2">The sequence shown here is derived from an EMBL/GenBank/DDBJ whole genome shotgun (WGS) entry which is preliminary data.</text>
</comment>
<organism evidence="2 3">
    <name type="scientific">Sinomicrobium pectinilyticum</name>
    <dbReference type="NCBI Taxonomy" id="1084421"/>
    <lineage>
        <taxon>Bacteria</taxon>
        <taxon>Pseudomonadati</taxon>
        <taxon>Bacteroidota</taxon>
        <taxon>Flavobacteriia</taxon>
        <taxon>Flavobacteriales</taxon>
        <taxon>Flavobacteriaceae</taxon>
        <taxon>Sinomicrobium</taxon>
    </lineage>
</organism>
<gene>
    <name evidence="2" type="ORF">ED312_01410</name>
</gene>
<dbReference type="AlphaFoldDB" id="A0A3N0F3E7"/>
<accession>A0A3N0F3E7</accession>
<feature type="transmembrane region" description="Helical" evidence="1">
    <location>
        <begin position="89"/>
        <end position="111"/>
    </location>
</feature>
<proteinExistence type="predicted"/>